<dbReference type="InterPro" id="IPR036397">
    <property type="entry name" value="RNaseH_sf"/>
</dbReference>
<dbReference type="EMBL" id="QJKJ01010862">
    <property type="protein sequence ID" value="RDX72552.1"/>
    <property type="molecule type" value="Genomic_DNA"/>
</dbReference>
<accession>A0A371F2P1</accession>
<evidence type="ECO:0000259" key="1">
    <source>
        <dbReference type="Pfam" id="PF07727"/>
    </source>
</evidence>
<dbReference type="SUPFAM" id="SSF53098">
    <property type="entry name" value="Ribonuclease H-like"/>
    <property type="match status" value="1"/>
</dbReference>
<reference evidence="2" key="1">
    <citation type="submission" date="2018-05" db="EMBL/GenBank/DDBJ databases">
        <title>Draft genome of Mucuna pruriens seed.</title>
        <authorList>
            <person name="Nnadi N.E."/>
            <person name="Vos R."/>
            <person name="Hasami M.H."/>
            <person name="Devisetty U.K."/>
            <person name="Aguiy J.C."/>
        </authorList>
    </citation>
    <scope>NUCLEOTIDE SEQUENCE [LARGE SCALE GENOMIC DNA]</scope>
    <source>
        <strain evidence="2">JCA_2017</strain>
    </source>
</reference>
<organism evidence="2 3">
    <name type="scientific">Mucuna pruriens</name>
    <name type="common">Velvet bean</name>
    <name type="synonym">Dolichos pruriens</name>
    <dbReference type="NCBI Taxonomy" id="157652"/>
    <lineage>
        <taxon>Eukaryota</taxon>
        <taxon>Viridiplantae</taxon>
        <taxon>Streptophyta</taxon>
        <taxon>Embryophyta</taxon>
        <taxon>Tracheophyta</taxon>
        <taxon>Spermatophyta</taxon>
        <taxon>Magnoliopsida</taxon>
        <taxon>eudicotyledons</taxon>
        <taxon>Gunneridae</taxon>
        <taxon>Pentapetalae</taxon>
        <taxon>rosids</taxon>
        <taxon>fabids</taxon>
        <taxon>Fabales</taxon>
        <taxon>Fabaceae</taxon>
        <taxon>Papilionoideae</taxon>
        <taxon>50 kb inversion clade</taxon>
        <taxon>NPAAA clade</taxon>
        <taxon>indigoferoid/millettioid clade</taxon>
        <taxon>Phaseoleae</taxon>
        <taxon>Mucuna</taxon>
    </lineage>
</organism>
<evidence type="ECO:0000313" key="3">
    <source>
        <dbReference type="Proteomes" id="UP000257109"/>
    </source>
</evidence>
<proteinExistence type="predicted"/>
<dbReference type="GO" id="GO:0003676">
    <property type="term" value="F:nucleic acid binding"/>
    <property type="evidence" value="ECO:0007669"/>
    <property type="project" value="InterPro"/>
</dbReference>
<dbReference type="AlphaFoldDB" id="A0A371F2P1"/>
<name>A0A371F2P1_MUCPR</name>
<comment type="caution">
    <text evidence="2">The sequence shown here is derived from an EMBL/GenBank/DDBJ whole genome shotgun (WGS) entry which is preliminary data.</text>
</comment>
<evidence type="ECO:0000313" key="2">
    <source>
        <dbReference type="EMBL" id="RDX72552.1"/>
    </source>
</evidence>
<keyword evidence="3" id="KW-1185">Reference proteome</keyword>
<dbReference type="InterPro" id="IPR013103">
    <property type="entry name" value="RVT_2"/>
</dbReference>
<dbReference type="Gene3D" id="3.30.420.10">
    <property type="entry name" value="Ribonuclease H-like superfamily/Ribonuclease H"/>
    <property type="match status" value="1"/>
</dbReference>
<protein>
    <recommendedName>
        <fullName evidence="1">Reverse transcriptase Ty1/copia-type domain-containing protein</fullName>
    </recommendedName>
</protein>
<dbReference type="Proteomes" id="UP000257109">
    <property type="component" value="Unassembled WGS sequence"/>
</dbReference>
<dbReference type="InterPro" id="IPR012337">
    <property type="entry name" value="RNaseH-like_sf"/>
</dbReference>
<feature type="domain" description="Reverse transcriptase Ty1/copia-type" evidence="1">
    <location>
        <begin position="150"/>
        <end position="212"/>
    </location>
</feature>
<sequence>MVNSQPSVPKKLQKDYCPKPSKLRNLLHIDLFGLTRTTSMSGKHYGLVVVDDCSRWTCVVFLTYKDESFKVIRSWLALKKILNLNKKTRRSRMLKHLMHYNSYQDFKRLVENLIHSYLPRNHGVHDFKAFLRVLGKHLTQEDPRELSSGELVAQGYYLLEGIYFIETFDLVARLEVIYILLSFAAHNHMRLHQMNVKCVFLNCIINEEAYVK</sequence>
<gene>
    <name evidence="2" type="ORF">CR513_47949</name>
</gene>
<dbReference type="OrthoDB" id="1932348at2759"/>
<dbReference type="Pfam" id="PF07727">
    <property type="entry name" value="RVT_2"/>
    <property type="match status" value="1"/>
</dbReference>
<feature type="non-terminal residue" evidence="2">
    <location>
        <position position="1"/>
    </location>
</feature>